<evidence type="ECO:0000313" key="2">
    <source>
        <dbReference type="Proteomes" id="UP000743001"/>
    </source>
</evidence>
<comment type="caution">
    <text evidence="1">The sequence shown here is derived from an EMBL/GenBank/DDBJ whole genome shotgun (WGS) entry which is preliminary data.</text>
</comment>
<organism evidence="1 2">
    <name type="scientific">Paenibacillus brevis</name>
    <dbReference type="NCBI Taxonomy" id="2841508"/>
    <lineage>
        <taxon>Bacteria</taxon>
        <taxon>Bacillati</taxon>
        <taxon>Bacillota</taxon>
        <taxon>Bacilli</taxon>
        <taxon>Bacillales</taxon>
        <taxon>Paenibacillaceae</taxon>
        <taxon>Paenibacillus</taxon>
    </lineage>
</organism>
<protein>
    <submittedName>
        <fullName evidence="1">Uncharacterized protein</fullName>
    </submittedName>
</protein>
<dbReference type="Proteomes" id="UP000743001">
    <property type="component" value="Unassembled WGS sequence"/>
</dbReference>
<dbReference type="RefSeq" id="WP_216478313.1">
    <property type="nucleotide sequence ID" value="NZ_JAHLQJ010000005.1"/>
</dbReference>
<sequence length="96" mass="11368">MLSRSEFVESGDSVGTREILIKRLLKISELRFPEEVKLLNAYDLAERIDLNENDYWILFRGICKEEHCLSNMMEYIKDNSYDLKKIIVDLDFTFIA</sequence>
<name>A0ABS6FQN5_9BACL</name>
<reference evidence="1 2" key="1">
    <citation type="submission" date="2021-06" db="EMBL/GenBank/DDBJ databases">
        <authorList>
            <person name="Sun Q."/>
            <person name="Li D."/>
        </authorList>
    </citation>
    <scope>NUCLEOTIDE SEQUENCE [LARGE SCALE GENOMIC DNA]</scope>
    <source>
        <strain evidence="1 2">MSJ-6</strain>
    </source>
</reference>
<keyword evidence="2" id="KW-1185">Reference proteome</keyword>
<accession>A0ABS6FQN5</accession>
<evidence type="ECO:0000313" key="1">
    <source>
        <dbReference type="EMBL" id="MBU5671758.1"/>
    </source>
</evidence>
<dbReference type="EMBL" id="JAHLQJ010000005">
    <property type="protein sequence ID" value="MBU5671758.1"/>
    <property type="molecule type" value="Genomic_DNA"/>
</dbReference>
<gene>
    <name evidence="1" type="ORF">KQJ23_07910</name>
</gene>
<proteinExistence type="predicted"/>